<reference evidence="1" key="1">
    <citation type="submission" date="2021-06" db="EMBL/GenBank/DDBJ databases">
        <authorList>
            <person name="Kallberg Y."/>
            <person name="Tangrot J."/>
            <person name="Rosling A."/>
        </authorList>
    </citation>
    <scope>NUCLEOTIDE SEQUENCE</scope>
    <source>
        <strain evidence="1">28 12/20/2015</strain>
    </source>
</reference>
<keyword evidence="2" id="KW-1185">Reference proteome</keyword>
<evidence type="ECO:0000313" key="1">
    <source>
        <dbReference type="EMBL" id="CAG8440281.1"/>
    </source>
</evidence>
<name>A0ACA9JWQ6_9GLOM</name>
<gene>
    <name evidence="1" type="ORF">SPELUC_LOCUS120</name>
</gene>
<dbReference type="EMBL" id="CAJVPW010000033">
    <property type="protein sequence ID" value="CAG8440281.1"/>
    <property type="molecule type" value="Genomic_DNA"/>
</dbReference>
<organism evidence="1 2">
    <name type="scientific">Cetraspora pellucida</name>
    <dbReference type="NCBI Taxonomy" id="1433469"/>
    <lineage>
        <taxon>Eukaryota</taxon>
        <taxon>Fungi</taxon>
        <taxon>Fungi incertae sedis</taxon>
        <taxon>Mucoromycota</taxon>
        <taxon>Glomeromycotina</taxon>
        <taxon>Glomeromycetes</taxon>
        <taxon>Diversisporales</taxon>
        <taxon>Gigasporaceae</taxon>
        <taxon>Cetraspora</taxon>
    </lineage>
</organism>
<accession>A0ACA9JWQ6</accession>
<proteinExistence type="predicted"/>
<dbReference type="Proteomes" id="UP000789366">
    <property type="component" value="Unassembled WGS sequence"/>
</dbReference>
<comment type="caution">
    <text evidence="1">The sequence shown here is derived from an EMBL/GenBank/DDBJ whole genome shotgun (WGS) entry which is preliminary data.</text>
</comment>
<sequence length="533" mass="62520">MTLFPNEDSQEKKFCQLFDQEIFKTAEEYQKAEDKLTLIQLREELEKGVGEIDNNLIEEKPKLTSQLVVALREYLTQKKIANAYKITIRTVRNLEKRAKNSNQKKKKRGRKRKIEGYNLSLLKSFVNQNEENITARTQKELVEEYRKKGLELNQSTISRTLKWQEQRNKKAGKRYSELDIEKAKQFVLDNYDLYSSHYCFALDEFGFYSNEVPSYAYSRKGCRAEIIQPGEKGIRYTNIKKKKGEIIKKGTKAVDLHDFLVGINFPNDSHILLDNAKIHHAVKSLIKANRLPIKELAIKKGIILKYLPTRAPMLNPAEFFINNIKNCIKKERPRTEEEVEVIISKVMEKLQKEDLTKNFLHCRDKLNVIKKYKGDGTDYFLFKEQSGNYNSGEVFEKADRYEIRSLQLKKEARKIIFGEDNTEDGGFCRLVSRPDSSNTFYSYEKGDKNQPDKFKVEISSEKKRKEQEQRDREQARRDREQAERDRQQAERDRKEKQNSPDTFGFRDKKCAECGQEIDFIKGMIGSKPDGQEE</sequence>
<protein>
    <submittedName>
        <fullName evidence="1">11890_t:CDS:1</fullName>
    </submittedName>
</protein>
<evidence type="ECO:0000313" key="2">
    <source>
        <dbReference type="Proteomes" id="UP000789366"/>
    </source>
</evidence>